<keyword evidence="3 12" id="KW-0808">Transferase</keyword>
<dbReference type="PANTHER" id="PTHR46390">
    <property type="entry name" value="MANNOSE-1-PHOSPHATE GUANYLYLTRANSFERASE"/>
    <property type="match status" value="1"/>
</dbReference>
<dbReference type="GO" id="GO:0016853">
    <property type="term" value="F:isomerase activity"/>
    <property type="evidence" value="ECO:0007669"/>
    <property type="project" value="UniProtKB-KW"/>
</dbReference>
<dbReference type="InterPro" id="IPR051161">
    <property type="entry name" value="Mannose-6P_isomerase_type2"/>
</dbReference>
<dbReference type="InterPro" id="IPR005835">
    <property type="entry name" value="NTP_transferase_dom"/>
</dbReference>
<proteinExistence type="inferred from homology"/>
<feature type="domain" description="MannoseP isomerase/GMP-like beta-helix" evidence="11">
    <location>
        <begin position="287"/>
        <end position="341"/>
    </location>
</feature>
<dbReference type="EMBL" id="RBIE01000003">
    <property type="protein sequence ID" value="RKQ60627.1"/>
    <property type="molecule type" value="Genomic_DNA"/>
</dbReference>
<dbReference type="OrthoDB" id="9806359at2"/>
<dbReference type="InterPro" id="IPR011051">
    <property type="entry name" value="RmlC_Cupin_sf"/>
</dbReference>
<feature type="domain" description="Nucleotidyl transferase" evidence="9">
    <location>
        <begin position="2"/>
        <end position="278"/>
    </location>
</feature>
<evidence type="ECO:0000256" key="2">
    <source>
        <dbReference type="ARBA" id="ARBA00012387"/>
    </source>
</evidence>
<dbReference type="Gene3D" id="2.60.120.10">
    <property type="entry name" value="Jelly Rolls"/>
    <property type="match status" value="1"/>
</dbReference>
<keyword evidence="13" id="KW-1185">Reference proteome</keyword>
<dbReference type="RefSeq" id="WP_121171546.1">
    <property type="nucleotide sequence ID" value="NZ_RBIE01000003.1"/>
</dbReference>
<evidence type="ECO:0000256" key="3">
    <source>
        <dbReference type="ARBA" id="ARBA00022679"/>
    </source>
</evidence>
<dbReference type="AlphaFoldDB" id="A0A420W693"/>
<evidence type="ECO:0000259" key="9">
    <source>
        <dbReference type="Pfam" id="PF00483"/>
    </source>
</evidence>
<dbReference type="GO" id="GO:0000271">
    <property type="term" value="P:polysaccharide biosynthetic process"/>
    <property type="evidence" value="ECO:0007669"/>
    <property type="project" value="InterPro"/>
</dbReference>
<dbReference type="CDD" id="cd02213">
    <property type="entry name" value="cupin_PMI_typeII_C"/>
    <property type="match status" value="1"/>
</dbReference>
<evidence type="ECO:0000256" key="7">
    <source>
        <dbReference type="ARBA" id="ARBA00047343"/>
    </source>
</evidence>
<comment type="caution">
    <text evidence="12">The sequence shown here is derived from an EMBL/GenBank/DDBJ whole genome shotgun (WGS) entry which is preliminary data.</text>
</comment>
<keyword evidence="12" id="KW-0413">Isomerase</keyword>
<dbReference type="InterPro" id="IPR054566">
    <property type="entry name" value="ManC/GMP-like_b-helix"/>
</dbReference>
<evidence type="ECO:0000256" key="5">
    <source>
        <dbReference type="ARBA" id="ARBA00022741"/>
    </source>
</evidence>
<dbReference type="Proteomes" id="UP000280881">
    <property type="component" value="Unassembled WGS sequence"/>
</dbReference>
<keyword evidence="4 12" id="KW-0548">Nucleotidyltransferase</keyword>
<name>A0A420W693_9BACT</name>
<dbReference type="SUPFAM" id="SSF51182">
    <property type="entry name" value="RmlC-like cupins"/>
    <property type="match status" value="1"/>
</dbReference>
<evidence type="ECO:0000256" key="4">
    <source>
        <dbReference type="ARBA" id="ARBA00022695"/>
    </source>
</evidence>
<dbReference type="InterPro" id="IPR049577">
    <property type="entry name" value="GMPP_N"/>
</dbReference>
<evidence type="ECO:0000256" key="8">
    <source>
        <dbReference type="RuleBase" id="RU004190"/>
    </source>
</evidence>
<dbReference type="GO" id="GO:0009298">
    <property type="term" value="P:GDP-mannose biosynthetic process"/>
    <property type="evidence" value="ECO:0007669"/>
    <property type="project" value="TreeGrafter"/>
</dbReference>
<reference evidence="12 13" key="1">
    <citation type="submission" date="2018-10" db="EMBL/GenBank/DDBJ databases">
        <title>Genomic Encyclopedia of Type Strains, Phase IV (KMG-IV): sequencing the most valuable type-strain genomes for metagenomic binning, comparative biology and taxonomic classification.</title>
        <authorList>
            <person name="Goeker M."/>
        </authorList>
    </citation>
    <scope>NUCLEOTIDE SEQUENCE [LARGE SCALE GENOMIC DNA]</scope>
    <source>
        <strain evidence="12 13">DSM 15521</strain>
    </source>
</reference>
<dbReference type="CDD" id="cd02509">
    <property type="entry name" value="GDP-M1P_Guanylyltransferase"/>
    <property type="match status" value="1"/>
</dbReference>
<dbReference type="Pfam" id="PF00483">
    <property type="entry name" value="NTP_transferase"/>
    <property type="match status" value="1"/>
</dbReference>
<keyword evidence="5" id="KW-0547">Nucleotide-binding</keyword>
<evidence type="ECO:0000259" key="10">
    <source>
        <dbReference type="Pfam" id="PF01050"/>
    </source>
</evidence>
<accession>A0A420W693</accession>
<sequence length="468" mass="53436">MKAVILCGGNGTRLFPASRKAMPKQFLKIFSGKSLFQSTLKRTLLTFNEEDLIVVTNERHKFLVKKQIEELLGEKDFNNFIFEPIGRNTAPAIALASKFALERLGADEEEVIFIFPSDHLILPEEALKVYLERAKKIAGENFLVTFGVKPTKPETGYGYIEAGQEIGEGAFRVKRFHEKPNFEVAVEYLSKGNFFWNSGMFAFKIGKVLEEFRRHSPEIYRLVSSLSFEELLESFSQMPDISIDYAVMEKAEDIAVIPMDIVWSDLGSWDALYDSLKDKEGENVKLGQVIDIDTKGSFILADKRIVSTIGVEDLIVVDSEDFLLITRRGESQRVREVVKKLEKDEELRTLTEFHVKVFRPWGYYVELEKGKGFKVKKLFVDPGKALSLQLHKFRSEHWVVVRGEAEVLIEGENGSLRRVILKENESIYVPKGKKHKLINSTSSPLEIIEVQVGNYLGEDDIIRFDVSY</sequence>
<evidence type="ECO:0000259" key="11">
    <source>
        <dbReference type="Pfam" id="PF22640"/>
    </source>
</evidence>
<dbReference type="Pfam" id="PF22640">
    <property type="entry name" value="ManC_GMP_beta-helix"/>
    <property type="match status" value="1"/>
</dbReference>
<feature type="domain" description="Mannose-6-phosphate isomerase type II C-terminal" evidence="10">
    <location>
        <begin position="349"/>
        <end position="465"/>
    </location>
</feature>
<dbReference type="SUPFAM" id="SSF53448">
    <property type="entry name" value="Nucleotide-diphospho-sugar transferases"/>
    <property type="match status" value="1"/>
</dbReference>
<keyword evidence="6" id="KW-0342">GTP-binding</keyword>
<organism evidence="12 13">
    <name type="scientific">Thermovibrio guaymasensis</name>
    <dbReference type="NCBI Taxonomy" id="240167"/>
    <lineage>
        <taxon>Bacteria</taxon>
        <taxon>Pseudomonadati</taxon>
        <taxon>Aquificota</taxon>
        <taxon>Aquificia</taxon>
        <taxon>Desulfurobacteriales</taxon>
        <taxon>Desulfurobacteriaceae</taxon>
        <taxon>Thermovibrio</taxon>
    </lineage>
</organism>
<dbReference type="Pfam" id="PF01050">
    <property type="entry name" value="MannoseP_isomer"/>
    <property type="match status" value="1"/>
</dbReference>
<dbReference type="PANTHER" id="PTHR46390:SF1">
    <property type="entry name" value="MANNOSE-1-PHOSPHATE GUANYLYLTRANSFERASE"/>
    <property type="match status" value="1"/>
</dbReference>
<dbReference type="EC" id="2.7.7.13" evidence="2"/>
<dbReference type="InterPro" id="IPR006375">
    <property type="entry name" value="Man1P_GuaTrfase/Man6P_Isoase"/>
</dbReference>
<dbReference type="InterPro" id="IPR001538">
    <property type="entry name" value="Man6P_isomerase-2_C"/>
</dbReference>
<comment type="similarity">
    <text evidence="1 8">Belongs to the mannose-6-phosphate isomerase type 2 family.</text>
</comment>
<dbReference type="InterPro" id="IPR014710">
    <property type="entry name" value="RmlC-like_jellyroll"/>
</dbReference>
<dbReference type="InterPro" id="IPR029044">
    <property type="entry name" value="Nucleotide-diphossugar_trans"/>
</dbReference>
<dbReference type="NCBIfam" id="TIGR01479">
    <property type="entry name" value="GMP_PMI"/>
    <property type="match status" value="1"/>
</dbReference>
<gene>
    <name evidence="12" type="ORF">C7457_1451</name>
</gene>
<dbReference type="Gene3D" id="3.90.550.10">
    <property type="entry name" value="Spore Coat Polysaccharide Biosynthesis Protein SpsA, Chain A"/>
    <property type="match status" value="1"/>
</dbReference>
<evidence type="ECO:0000313" key="12">
    <source>
        <dbReference type="EMBL" id="RKQ60627.1"/>
    </source>
</evidence>
<comment type="catalytic activity">
    <reaction evidence="7">
        <text>alpha-D-mannose 1-phosphate + GTP + H(+) = GDP-alpha-D-mannose + diphosphate</text>
        <dbReference type="Rhea" id="RHEA:15229"/>
        <dbReference type="ChEBI" id="CHEBI:15378"/>
        <dbReference type="ChEBI" id="CHEBI:33019"/>
        <dbReference type="ChEBI" id="CHEBI:37565"/>
        <dbReference type="ChEBI" id="CHEBI:57527"/>
        <dbReference type="ChEBI" id="CHEBI:58409"/>
        <dbReference type="EC" id="2.7.7.13"/>
    </reaction>
</comment>
<dbReference type="FunFam" id="3.90.550.10:FF:000046">
    <property type="entry name" value="Mannose-1-phosphate guanylyltransferase (GDP)"/>
    <property type="match status" value="1"/>
</dbReference>
<evidence type="ECO:0000313" key="13">
    <source>
        <dbReference type="Proteomes" id="UP000280881"/>
    </source>
</evidence>
<evidence type="ECO:0000256" key="6">
    <source>
        <dbReference type="ARBA" id="ARBA00023134"/>
    </source>
</evidence>
<dbReference type="GO" id="GO:0004475">
    <property type="term" value="F:mannose-1-phosphate guanylyltransferase (GTP) activity"/>
    <property type="evidence" value="ECO:0007669"/>
    <property type="project" value="UniProtKB-EC"/>
</dbReference>
<evidence type="ECO:0000256" key="1">
    <source>
        <dbReference type="ARBA" id="ARBA00006115"/>
    </source>
</evidence>
<dbReference type="GO" id="GO:0005525">
    <property type="term" value="F:GTP binding"/>
    <property type="evidence" value="ECO:0007669"/>
    <property type="project" value="UniProtKB-KW"/>
</dbReference>
<protein>
    <recommendedName>
        <fullName evidence="2">mannose-1-phosphate guanylyltransferase</fullName>
        <ecNumber evidence="2">2.7.7.13</ecNumber>
    </recommendedName>
</protein>